<accession>A0A9D9DA80</accession>
<dbReference type="EMBL" id="JADINH010000138">
    <property type="protein sequence ID" value="MBO8416021.1"/>
    <property type="molecule type" value="Genomic_DNA"/>
</dbReference>
<evidence type="ECO:0000313" key="2">
    <source>
        <dbReference type="EMBL" id="MBO8416021.1"/>
    </source>
</evidence>
<organism evidence="2 3">
    <name type="scientific">Candidatus Avisuccinivibrio stercorigallinarum</name>
    <dbReference type="NCBI Taxonomy" id="2840704"/>
    <lineage>
        <taxon>Bacteria</taxon>
        <taxon>Pseudomonadati</taxon>
        <taxon>Pseudomonadota</taxon>
        <taxon>Gammaproteobacteria</taxon>
        <taxon>Aeromonadales</taxon>
        <taxon>Succinivibrionaceae</taxon>
        <taxon>Succinivibrionaceae incertae sedis</taxon>
        <taxon>Candidatus Avisuccinivibrio</taxon>
    </lineage>
</organism>
<gene>
    <name evidence="2" type="ORF">IAB19_06560</name>
</gene>
<dbReference type="AlphaFoldDB" id="A0A9D9DA80"/>
<sequence length="149" mass="17191">MDKSYIEEIRERIQAKRKKDAERLAKRIRRKVEEEKQRALAELKEKKQRELAEELAELEKEKDLAIVGLLKNIIFTRYQDRFCHGIPEEVQKTIDNAKPEDIKALYAIFNYLSGHKGDEKEFMHFAKTSLAQAANTADSAGTARLQGSA</sequence>
<comment type="caution">
    <text evidence="2">The sequence shown here is derived from an EMBL/GenBank/DDBJ whole genome shotgun (WGS) entry which is preliminary data.</text>
</comment>
<feature type="coiled-coil region" evidence="1">
    <location>
        <begin position="18"/>
        <end position="64"/>
    </location>
</feature>
<dbReference type="Proteomes" id="UP000823631">
    <property type="component" value="Unassembled WGS sequence"/>
</dbReference>
<name>A0A9D9DA80_9GAMM</name>
<keyword evidence="1" id="KW-0175">Coiled coil</keyword>
<protein>
    <submittedName>
        <fullName evidence="2">Uncharacterized protein</fullName>
    </submittedName>
</protein>
<reference evidence="2" key="1">
    <citation type="submission" date="2020-10" db="EMBL/GenBank/DDBJ databases">
        <authorList>
            <person name="Gilroy R."/>
        </authorList>
    </citation>
    <scope>NUCLEOTIDE SEQUENCE</scope>
    <source>
        <strain evidence="2">17213</strain>
    </source>
</reference>
<reference evidence="2" key="2">
    <citation type="journal article" date="2021" name="PeerJ">
        <title>Extensive microbial diversity within the chicken gut microbiome revealed by metagenomics and culture.</title>
        <authorList>
            <person name="Gilroy R."/>
            <person name="Ravi A."/>
            <person name="Getino M."/>
            <person name="Pursley I."/>
            <person name="Horton D.L."/>
            <person name="Alikhan N.F."/>
            <person name="Baker D."/>
            <person name="Gharbi K."/>
            <person name="Hall N."/>
            <person name="Watson M."/>
            <person name="Adriaenssens E.M."/>
            <person name="Foster-Nyarko E."/>
            <person name="Jarju S."/>
            <person name="Secka A."/>
            <person name="Antonio M."/>
            <person name="Oren A."/>
            <person name="Chaudhuri R.R."/>
            <person name="La Ragione R."/>
            <person name="Hildebrand F."/>
            <person name="Pallen M.J."/>
        </authorList>
    </citation>
    <scope>NUCLEOTIDE SEQUENCE</scope>
    <source>
        <strain evidence="2">17213</strain>
    </source>
</reference>
<proteinExistence type="predicted"/>
<evidence type="ECO:0000256" key="1">
    <source>
        <dbReference type="SAM" id="Coils"/>
    </source>
</evidence>
<evidence type="ECO:0000313" key="3">
    <source>
        <dbReference type="Proteomes" id="UP000823631"/>
    </source>
</evidence>